<dbReference type="Proteomes" id="UP000267448">
    <property type="component" value="Unassembled WGS sequence"/>
</dbReference>
<accession>A0A3S0IQQ2</accession>
<dbReference type="RefSeq" id="WP_126518782.1">
    <property type="nucleotide sequence ID" value="NZ_RXNU01000002.1"/>
</dbReference>
<dbReference type="Pfam" id="PF13511">
    <property type="entry name" value="DUF4124"/>
    <property type="match status" value="1"/>
</dbReference>
<dbReference type="OrthoDB" id="7068596at2"/>
<feature type="compositionally biased region" description="Basic and acidic residues" evidence="1">
    <location>
        <begin position="75"/>
        <end position="90"/>
    </location>
</feature>
<feature type="chain" id="PRO_5018528235" evidence="2">
    <location>
        <begin position="21"/>
        <end position="145"/>
    </location>
</feature>
<sequence>MFTKTLVLVLTLISIGSASATVIYKWVDKDGVTHYSQQVPENASTDKIYSEDIEQQPIGFIAPKPRAAEPEPSEEEKNAARIKEQNKQHAADICDNAKHSLKVLTSHSKFISKDETTGEMVAMREEDRQTKITAQQERIKLFCKK</sequence>
<evidence type="ECO:0000259" key="3">
    <source>
        <dbReference type="Pfam" id="PF13511"/>
    </source>
</evidence>
<keyword evidence="2" id="KW-0732">Signal</keyword>
<comment type="caution">
    <text evidence="4">The sequence shown here is derived from an EMBL/GenBank/DDBJ whole genome shotgun (WGS) entry which is preliminary data.</text>
</comment>
<name>A0A3S0IQQ2_9GAMM</name>
<evidence type="ECO:0000313" key="4">
    <source>
        <dbReference type="EMBL" id="RTR39847.1"/>
    </source>
</evidence>
<feature type="signal peptide" evidence="2">
    <location>
        <begin position="1"/>
        <end position="20"/>
    </location>
</feature>
<dbReference type="EMBL" id="RXNU01000002">
    <property type="protein sequence ID" value="RTR39847.1"/>
    <property type="molecule type" value="Genomic_DNA"/>
</dbReference>
<dbReference type="AlphaFoldDB" id="A0A3S0IQQ2"/>
<gene>
    <name evidence="4" type="ORF">EKG38_03570</name>
</gene>
<reference evidence="4 5" key="1">
    <citation type="submission" date="2018-12" db="EMBL/GenBank/DDBJ databases">
        <authorList>
            <person name="Yu L."/>
        </authorList>
    </citation>
    <scope>NUCLEOTIDE SEQUENCE [LARGE SCALE GENOMIC DNA]</scope>
    <source>
        <strain evidence="4 5">HAW-EB2</strain>
    </source>
</reference>
<evidence type="ECO:0000313" key="5">
    <source>
        <dbReference type="Proteomes" id="UP000267448"/>
    </source>
</evidence>
<protein>
    <submittedName>
        <fullName evidence="4">DUF4124 domain-containing protein</fullName>
    </submittedName>
</protein>
<dbReference type="InterPro" id="IPR025392">
    <property type="entry name" value="DUF4124"/>
</dbReference>
<proteinExistence type="predicted"/>
<evidence type="ECO:0000256" key="2">
    <source>
        <dbReference type="SAM" id="SignalP"/>
    </source>
</evidence>
<organism evidence="4 5">
    <name type="scientific">Shewanella canadensis</name>
    <dbReference type="NCBI Taxonomy" id="271096"/>
    <lineage>
        <taxon>Bacteria</taxon>
        <taxon>Pseudomonadati</taxon>
        <taxon>Pseudomonadota</taxon>
        <taxon>Gammaproteobacteria</taxon>
        <taxon>Alteromonadales</taxon>
        <taxon>Shewanellaceae</taxon>
        <taxon>Shewanella</taxon>
    </lineage>
</organism>
<feature type="region of interest" description="Disordered" evidence="1">
    <location>
        <begin position="63"/>
        <end position="90"/>
    </location>
</feature>
<keyword evidence="5" id="KW-1185">Reference proteome</keyword>
<evidence type="ECO:0000256" key="1">
    <source>
        <dbReference type="SAM" id="MobiDB-lite"/>
    </source>
</evidence>
<feature type="domain" description="DUF4124" evidence="3">
    <location>
        <begin position="12"/>
        <end position="69"/>
    </location>
</feature>